<sequence>MIRRLISALALIWLLGFVWFSMFLPQPLGDWRTDGIVVFTGGPHRISRALDLLEAGQAKRVLISGVGLDVRPVDLAATYRRPVALFDCCVALGREAVDTRSNGQEVARWVERRGYRSIRLVTTDWHMRRARFELEQSLPAEVVIVSDAVPSRPSFRTLWVEYHKLILRSIGALLGI</sequence>
<dbReference type="Proteomes" id="UP000503018">
    <property type="component" value="Chromosome"/>
</dbReference>
<keyword evidence="3" id="KW-1185">Reference proteome</keyword>
<evidence type="ECO:0000313" key="3">
    <source>
        <dbReference type="Proteomes" id="UP000503018"/>
    </source>
</evidence>
<evidence type="ECO:0000313" key="2">
    <source>
        <dbReference type="EMBL" id="QJQ31848.1"/>
    </source>
</evidence>
<evidence type="ECO:0000259" key="1">
    <source>
        <dbReference type="Pfam" id="PF02698"/>
    </source>
</evidence>
<dbReference type="KEGG" id="slan:GV829_04770"/>
<dbReference type="EMBL" id="CP053015">
    <property type="protein sequence ID" value="QJQ31848.1"/>
    <property type="molecule type" value="Genomic_DNA"/>
</dbReference>
<dbReference type="AlphaFoldDB" id="A0A6M4ARY8"/>
<gene>
    <name evidence="2" type="ORF">GV829_04770</name>
</gene>
<dbReference type="RefSeq" id="WP_169944357.1">
    <property type="nucleotide sequence ID" value="NZ_CP053015.1"/>
</dbReference>
<accession>A0A6M4ARY8</accession>
<reference evidence="2 3" key="1">
    <citation type="submission" date="2020-01" db="EMBL/GenBank/DDBJ databases">
        <title>Sphingomonas sp. strain CSW-10.</title>
        <authorList>
            <person name="Chen W.-M."/>
        </authorList>
    </citation>
    <scope>NUCLEOTIDE SEQUENCE [LARGE SCALE GENOMIC DNA]</scope>
    <source>
        <strain evidence="2 3">CSW-10</strain>
    </source>
</reference>
<organism evidence="2 3">
    <name type="scientific">Sphingomonas lacunae</name>
    <dbReference type="NCBI Taxonomy" id="2698828"/>
    <lineage>
        <taxon>Bacteria</taxon>
        <taxon>Pseudomonadati</taxon>
        <taxon>Pseudomonadota</taxon>
        <taxon>Alphaproteobacteria</taxon>
        <taxon>Sphingomonadales</taxon>
        <taxon>Sphingomonadaceae</taxon>
        <taxon>Sphingomonas</taxon>
    </lineage>
</organism>
<dbReference type="Pfam" id="PF02698">
    <property type="entry name" value="DUF218"/>
    <property type="match status" value="1"/>
</dbReference>
<dbReference type="CDD" id="cd06259">
    <property type="entry name" value="YdcF-like"/>
    <property type="match status" value="1"/>
</dbReference>
<proteinExistence type="predicted"/>
<protein>
    <submittedName>
        <fullName evidence="2">YdcF family protein</fullName>
    </submittedName>
</protein>
<feature type="domain" description="DUF218" evidence="1">
    <location>
        <begin position="34"/>
        <end position="149"/>
    </location>
</feature>
<name>A0A6M4ARY8_9SPHN</name>
<dbReference type="InterPro" id="IPR003848">
    <property type="entry name" value="DUF218"/>
</dbReference>